<dbReference type="Gene3D" id="3.90.230.10">
    <property type="entry name" value="Creatinase/methionine aminopeptidase superfamily"/>
    <property type="match status" value="1"/>
</dbReference>
<dbReference type="InterPro" id="IPR050659">
    <property type="entry name" value="Peptidase_M24B"/>
</dbReference>
<name>A0A7X2PBL1_9SPIO</name>
<dbReference type="EMBL" id="VUNN01000001">
    <property type="protein sequence ID" value="MSU05380.1"/>
    <property type="molecule type" value="Genomic_DNA"/>
</dbReference>
<protein>
    <submittedName>
        <fullName evidence="2">Peptidase M24</fullName>
    </submittedName>
</protein>
<gene>
    <name evidence="2" type="ORF">FYJ80_01085</name>
</gene>
<accession>A0A7X2PBL1</accession>
<proteinExistence type="predicted"/>
<reference evidence="2 3" key="1">
    <citation type="submission" date="2019-08" db="EMBL/GenBank/DDBJ databases">
        <title>In-depth cultivation of the pig gut microbiome towards novel bacterial diversity and tailored functional studies.</title>
        <authorList>
            <person name="Wylensek D."/>
            <person name="Hitch T.C.A."/>
            <person name="Clavel T."/>
        </authorList>
    </citation>
    <scope>NUCLEOTIDE SEQUENCE [LARGE SCALE GENOMIC DNA]</scope>
    <source>
        <strain evidence="2 3">NM-380-WT-3C1</strain>
    </source>
</reference>
<evidence type="ECO:0000313" key="3">
    <source>
        <dbReference type="Proteomes" id="UP000460549"/>
    </source>
</evidence>
<keyword evidence="3" id="KW-1185">Reference proteome</keyword>
<dbReference type="SUPFAM" id="SSF53092">
    <property type="entry name" value="Creatinase/prolidase N-terminal domain"/>
    <property type="match status" value="1"/>
</dbReference>
<dbReference type="CDD" id="cd01066">
    <property type="entry name" value="APP_MetAP"/>
    <property type="match status" value="1"/>
</dbReference>
<dbReference type="SUPFAM" id="SSF55920">
    <property type="entry name" value="Creatinase/aminopeptidase"/>
    <property type="match status" value="1"/>
</dbReference>
<dbReference type="PANTHER" id="PTHR46112:SF3">
    <property type="entry name" value="AMINOPEPTIDASE YPDF"/>
    <property type="match status" value="1"/>
</dbReference>
<evidence type="ECO:0000313" key="2">
    <source>
        <dbReference type="EMBL" id="MSU05380.1"/>
    </source>
</evidence>
<dbReference type="Pfam" id="PF00557">
    <property type="entry name" value="Peptidase_M24"/>
    <property type="match status" value="1"/>
</dbReference>
<evidence type="ECO:0000259" key="1">
    <source>
        <dbReference type="Pfam" id="PF00557"/>
    </source>
</evidence>
<organism evidence="2 3">
    <name type="scientific">Bullifex porci</name>
    <dbReference type="NCBI Taxonomy" id="2606638"/>
    <lineage>
        <taxon>Bacteria</taxon>
        <taxon>Pseudomonadati</taxon>
        <taxon>Spirochaetota</taxon>
        <taxon>Spirochaetia</taxon>
        <taxon>Spirochaetales</taxon>
        <taxon>Spirochaetaceae</taxon>
        <taxon>Bullifex</taxon>
    </lineage>
</organism>
<dbReference type="PANTHER" id="PTHR46112">
    <property type="entry name" value="AMINOPEPTIDASE"/>
    <property type="match status" value="1"/>
</dbReference>
<dbReference type="InterPro" id="IPR036005">
    <property type="entry name" value="Creatinase/aminopeptidase-like"/>
</dbReference>
<dbReference type="InterPro" id="IPR029149">
    <property type="entry name" value="Creatin/AminoP/Spt16_N"/>
</dbReference>
<sequence>MNNELRIKLERVRALMKNEALDGIYIKGQDNFAWLTCGGRNYVGMGAVGNCGLLVTSDSLYAITNNIEAPRMINEEKLEELGFKVLFGLWHDNSFEKRTLDELVPSKKLGLDTSGDISKKLQLLRFSLTAEEVERYQEIGKDASICMEESAMEIKVGMSEYEIAGIIMGKMEAKGLEILSCMVAADERISLYRHALPTSKKVERRVQIGGNFRRNGLVICLTRYVWFYEPTEKEKKQYYDNQVIDCTYMAASRPGESFVSALEKGKAKYTELGYDGEFDKHHQGGPIGYQGRDYRVGFDTPGLIAENQAFCWNPSITGTKSEDTVIAAKDKIIPVTRPVLFPKTTIKVGDFTFIRPGILVRK</sequence>
<feature type="domain" description="Peptidase M24" evidence="1">
    <location>
        <begin position="136"/>
        <end position="325"/>
    </location>
</feature>
<dbReference type="AlphaFoldDB" id="A0A7X2PBL1"/>
<dbReference type="InterPro" id="IPR000994">
    <property type="entry name" value="Pept_M24"/>
</dbReference>
<dbReference type="Proteomes" id="UP000460549">
    <property type="component" value="Unassembled WGS sequence"/>
</dbReference>
<comment type="caution">
    <text evidence="2">The sequence shown here is derived from an EMBL/GenBank/DDBJ whole genome shotgun (WGS) entry which is preliminary data.</text>
</comment>
<dbReference type="RefSeq" id="WP_154424276.1">
    <property type="nucleotide sequence ID" value="NZ_VUNN01000001.1"/>
</dbReference>